<feature type="compositionally biased region" description="Basic and acidic residues" evidence="7">
    <location>
        <begin position="348"/>
        <end position="369"/>
    </location>
</feature>
<dbReference type="EMBL" id="SISK01000001">
    <property type="protein sequence ID" value="TBN44023.1"/>
    <property type="molecule type" value="Genomic_DNA"/>
</dbReference>
<dbReference type="InterPro" id="IPR002942">
    <property type="entry name" value="S4_RNA-bd"/>
</dbReference>
<dbReference type="PROSITE" id="PS50889">
    <property type="entry name" value="S4"/>
    <property type="match status" value="1"/>
</dbReference>
<proteinExistence type="inferred from homology"/>
<dbReference type="SUPFAM" id="SSF55120">
    <property type="entry name" value="Pseudouridine synthase"/>
    <property type="match status" value="1"/>
</dbReference>
<keyword evidence="4 6" id="KW-0413">Isomerase</keyword>
<dbReference type="GO" id="GO:0000455">
    <property type="term" value="P:enzyme-directed rRNA pseudouridine synthesis"/>
    <property type="evidence" value="ECO:0007669"/>
    <property type="project" value="UniProtKB-ARBA"/>
</dbReference>
<reference evidence="9 10" key="1">
    <citation type="submission" date="2019-02" db="EMBL/GenBank/DDBJ databases">
        <title>Paracoccus subflavus sp. nov., isolated from marine sediment of the Pacific Ocean.</title>
        <authorList>
            <person name="Zhang G."/>
        </authorList>
    </citation>
    <scope>NUCLEOTIDE SEQUENCE [LARGE SCALE GENOMIC DNA]</scope>
    <source>
        <strain evidence="9 10">GY0581</strain>
    </source>
</reference>
<evidence type="ECO:0000313" key="10">
    <source>
        <dbReference type="Proteomes" id="UP000293520"/>
    </source>
</evidence>
<evidence type="ECO:0000256" key="5">
    <source>
        <dbReference type="PROSITE-ProRule" id="PRU00182"/>
    </source>
</evidence>
<dbReference type="Pfam" id="PF00849">
    <property type="entry name" value="PseudoU_synth_2"/>
    <property type="match status" value="1"/>
</dbReference>
<dbReference type="SMART" id="SM00363">
    <property type="entry name" value="S4"/>
    <property type="match status" value="1"/>
</dbReference>
<dbReference type="Pfam" id="PF01479">
    <property type="entry name" value="S4"/>
    <property type="match status" value="1"/>
</dbReference>
<sequence length="490" mass="53077">MTEETTPPSADQSADRIAKVMARAGVASRREAERMILEGRVTVNGKKIDSPALDVLAGDRITVDGKQLDEPQETRLWLYYKPLGLVTTESDEKGRQTVFDALPRDLPRVMTIGRLDLTSEGLLLLTNDGELKRRLELPSTGWLRRYRVRVNGTPSDMTFDPLRRGVTIDGEDFAPMEIKLDSQQGANAWLTVGIREGRNREIRRAMTHVGLQVNRLIRIGYGPFKLTGMEKNEVVEVKRRVLRDQLGGLLTGDDTAPKDRAMRPRGAEGPRREEGERRGPRPEGEGRFARKPGPPRGDGDRPARSWSGRPGKPHPGGAGDETRPRFGAKSGAPRDDTDRPARPWAGKPRAEGADPRPRPAKPARKDWGGDRQSGAETPRGERSESGRAFKPRRDGDGPDRAQGFKGRGAAKPDGLGPRKDGKPAGERSSKPQGGGKPRADKAGGGRAFGKPGGSRPPAGAPGGKPRSGDAPRGRPGGGKPGGRPQGKPQR</sequence>
<evidence type="ECO:0000256" key="4">
    <source>
        <dbReference type="ARBA" id="ARBA00023235"/>
    </source>
</evidence>
<dbReference type="OrthoDB" id="9807213at2"/>
<dbReference type="EC" id="5.4.99.-" evidence="6"/>
<name>A0A4Q9G5V2_9RHOB</name>
<dbReference type="NCBIfam" id="TIGR00093">
    <property type="entry name" value="pseudouridine synthase"/>
    <property type="match status" value="1"/>
</dbReference>
<dbReference type="FunFam" id="3.10.290.10:FF:000003">
    <property type="entry name" value="Pseudouridine synthase"/>
    <property type="match status" value="1"/>
</dbReference>
<feature type="compositionally biased region" description="Basic and acidic residues" evidence="7">
    <location>
        <begin position="416"/>
        <end position="429"/>
    </location>
</feature>
<dbReference type="PANTHER" id="PTHR47683">
    <property type="entry name" value="PSEUDOURIDINE SYNTHASE FAMILY PROTEIN-RELATED"/>
    <property type="match status" value="1"/>
</dbReference>
<dbReference type="Gene3D" id="3.10.290.10">
    <property type="entry name" value="RNA-binding S4 domain"/>
    <property type="match status" value="1"/>
</dbReference>
<feature type="compositionally biased region" description="Basic and acidic residues" evidence="7">
    <location>
        <begin position="332"/>
        <end position="341"/>
    </location>
</feature>
<feature type="region of interest" description="Disordered" evidence="7">
    <location>
        <begin position="248"/>
        <end position="490"/>
    </location>
</feature>
<organism evidence="9 10">
    <name type="scientific">Paracoccus subflavus</name>
    <dbReference type="NCBI Taxonomy" id="2528244"/>
    <lineage>
        <taxon>Bacteria</taxon>
        <taxon>Pseudomonadati</taxon>
        <taxon>Pseudomonadota</taxon>
        <taxon>Alphaproteobacteria</taxon>
        <taxon>Rhodobacterales</taxon>
        <taxon>Paracoccaceae</taxon>
        <taxon>Paracoccus</taxon>
    </lineage>
</organism>
<dbReference type="AlphaFoldDB" id="A0A4Q9G5V2"/>
<evidence type="ECO:0000256" key="1">
    <source>
        <dbReference type="ARBA" id="ARBA00000073"/>
    </source>
</evidence>
<dbReference type="PANTHER" id="PTHR47683:SF3">
    <property type="entry name" value="RIBOSOMAL LARGE SUBUNIT PSEUDOURIDINE SYNTHASE B"/>
    <property type="match status" value="1"/>
</dbReference>
<feature type="compositionally biased region" description="Gly residues" evidence="7">
    <location>
        <begin position="474"/>
        <end position="484"/>
    </location>
</feature>
<protein>
    <recommendedName>
        <fullName evidence="6">Pseudouridine synthase</fullName>
        <ecNumber evidence="6">5.4.99.-</ecNumber>
    </recommendedName>
</protein>
<evidence type="ECO:0000256" key="2">
    <source>
        <dbReference type="ARBA" id="ARBA00008348"/>
    </source>
</evidence>
<comment type="catalytic activity">
    <reaction evidence="1">
        <text>a uridine in RNA = a pseudouridine in RNA</text>
        <dbReference type="Rhea" id="RHEA:48348"/>
        <dbReference type="Rhea" id="RHEA-COMP:12068"/>
        <dbReference type="Rhea" id="RHEA-COMP:12069"/>
        <dbReference type="ChEBI" id="CHEBI:65314"/>
        <dbReference type="ChEBI" id="CHEBI:65315"/>
    </reaction>
</comment>
<feature type="domain" description="RNA-binding S4" evidence="8">
    <location>
        <begin position="15"/>
        <end position="76"/>
    </location>
</feature>
<dbReference type="InterPro" id="IPR018496">
    <property type="entry name" value="PsdUridine_synth_RsuA/RluB_CS"/>
</dbReference>
<dbReference type="InterPro" id="IPR020094">
    <property type="entry name" value="TruA/RsuA/RluB/E/F_N"/>
</dbReference>
<feature type="compositionally biased region" description="Basic and acidic residues" evidence="7">
    <location>
        <begin position="378"/>
        <end position="399"/>
    </location>
</feature>
<dbReference type="Proteomes" id="UP000293520">
    <property type="component" value="Unassembled WGS sequence"/>
</dbReference>
<keyword evidence="10" id="KW-1185">Reference proteome</keyword>
<accession>A0A4Q9G5V2</accession>
<comment type="caution">
    <text evidence="9">The sequence shown here is derived from an EMBL/GenBank/DDBJ whole genome shotgun (WGS) entry which is preliminary data.</text>
</comment>
<dbReference type="Gene3D" id="3.30.70.580">
    <property type="entry name" value="Pseudouridine synthase I, catalytic domain, N-terminal subdomain"/>
    <property type="match status" value="1"/>
</dbReference>
<dbReference type="GO" id="GO:0003723">
    <property type="term" value="F:RNA binding"/>
    <property type="evidence" value="ECO:0007669"/>
    <property type="project" value="UniProtKB-KW"/>
</dbReference>
<dbReference type="InterPro" id="IPR042092">
    <property type="entry name" value="PsdUridine_s_RsuA/RluB/E/F_cat"/>
</dbReference>
<evidence type="ECO:0000256" key="7">
    <source>
        <dbReference type="SAM" id="MobiDB-lite"/>
    </source>
</evidence>
<dbReference type="CDD" id="cd00165">
    <property type="entry name" value="S4"/>
    <property type="match status" value="1"/>
</dbReference>
<feature type="compositionally biased region" description="Basic and acidic residues" evidence="7">
    <location>
        <begin position="255"/>
        <end position="288"/>
    </location>
</feature>
<dbReference type="Gene3D" id="3.30.70.1560">
    <property type="entry name" value="Alpha-L RNA-binding motif"/>
    <property type="match status" value="1"/>
</dbReference>
<gene>
    <name evidence="9" type="ORF">EYE42_02580</name>
</gene>
<dbReference type="InterPro" id="IPR000748">
    <property type="entry name" value="PsdUridine_synth_RsuA/RluB/E/F"/>
</dbReference>
<dbReference type="InterPro" id="IPR050343">
    <property type="entry name" value="RsuA_PseudoU_synthase"/>
</dbReference>
<dbReference type="GO" id="GO:0120159">
    <property type="term" value="F:rRNA pseudouridine synthase activity"/>
    <property type="evidence" value="ECO:0007669"/>
    <property type="project" value="UniProtKB-ARBA"/>
</dbReference>
<comment type="similarity">
    <text evidence="2 6">Belongs to the pseudouridine synthase RsuA family.</text>
</comment>
<evidence type="ECO:0000256" key="6">
    <source>
        <dbReference type="RuleBase" id="RU003887"/>
    </source>
</evidence>
<dbReference type="RefSeq" id="WP_130989723.1">
    <property type="nucleotide sequence ID" value="NZ_SISK01000001.1"/>
</dbReference>
<evidence type="ECO:0000259" key="8">
    <source>
        <dbReference type="SMART" id="SM00363"/>
    </source>
</evidence>
<dbReference type="SUPFAM" id="SSF55174">
    <property type="entry name" value="Alpha-L RNA-binding motif"/>
    <property type="match status" value="1"/>
</dbReference>
<keyword evidence="3 5" id="KW-0694">RNA-binding</keyword>
<dbReference type="InterPro" id="IPR036986">
    <property type="entry name" value="S4_RNA-bd_sf"/>
</dbReference>
<dbReference type="InterPro" id="IPR020103">
    <property type="entry name" value="PsdUridine_synth_cat_dom_sf"/>
</dbReference>
<evidence type="ECO:0000256" key="3">
    <source>
        <dbReference type="ARBA" id="ARBA00022884"/>
    </source>
</evidence>
<dbReference type="PROSITE" id="PS01149">
    <property type="entry name" value="PSI_RSU"/>
    <property type="match status" value="1"/>
</dbReference>
<dbReference type="InterPro" id="IPR006145">
    <property type="entry name" value="PsdUridine_synth_RsuA/RluA"/>
</dbReference>
<evidence type="ECO:0000313" key="9">
    <source>
        <dbReference type="EMBL" id="TBN44023.1"/>
    </source>
</evidence>